<dbReference type="Pfam" id="PF02913">
    <property type="entry name" value="FAD-oxidase_C"/>
    <property type="match status" value="1"/>
</dbReference>
<evidence type="ECO:0000256" key="4">
    <source>
        <dbReference type="ARBA" id="ARBA00022827"/>
    </source>
</evidence>
<dbReference type="AlphaFoldDB" id="A0A318STD2"/>
<dbReference type="InterPro" id="IPR036318">
    <property type="entry name" value="FAD-bd_PCMH-like_sf"/>
</dbReference>
<dbReference type="Gene3D" id="3.30.70.2190">
    <property type="match status" value="1"/>
</dbReference>
<evidence type="ECO:0000313" key="7">
    <source>
        <dbReference type="Proteomes" id="UP000248311"/>
    </source>
</evidence>
<dbReference type="InterPro" id="IPR016166">
    <property type="entry name" value="FAD-bd_PCMH"/>
</dbReference>
<sequence>MATEALLRRFTQALGPAHVLTGGDTAPWARDWTGAYQGEPAAVLRPADTAQVSAVLAIAHEAGTPIVPAGGRTGLTGATHAPGAVVLSLDRLSRIREIRREGRVAVVEAGVVLSHLHEAAEAEDLSFPLTLGARGSATIGGLLSTNAGGPNVLRHGNARDLCLGIEAVMADGRVCDLMGALHKDNSGYHLRDLLIGAEGTLGVITAATLKLAPRPRAHATAMVALPALPPALRVLNAVQDATGGAVEAFELMPRSYIEAWAAHTGGRRPFEGDWPVTIMIEVATTSDVDAAPGPQGQSPLAERLETVLAALLEDGTLGDAVIAQNEAQRAEIWARREAAAEVTFARRPFVDTDVALPLDLVADYLERIGPALQAIDPGVGELVVAHLGDGNIHYTAYPTRDDAALKDALREAIDALATRMGGSFSAEHGVGLSKRASMARHKDPAALAAMHGIKAALDPKGILNPGKVLP</sequence>
<dbReference type="PANTHER" id="PTHR43716">
    <property type="entry name" value="D-2-HYDROXYGLUTARATE DEHYDROGENASE, MITOCHONDRIAL"/>
    <property type="match status" value="1"/>
</dbReference>
<dbReference type="Gene3D" id="3.30.43.10">
    <property type="entry name" value="Uridine Diphospho-n-acetylenolpyruvylglucosamine Reductase, domain 2"/>
    <property type="match status" value="1"/>
</dbReference>
<name>A0A318STD2_9RHOB</name>
<dbReference type="InterPro" id="IPR006094">
    <property type="entry name" value="Oxid_FAD_bind_N"/>
</dbReference>
<dbReference type="GO" id="GO:0003824">
    <property type="term" value="F:catalytic activity"/>
    <property type="evidence" value="ECO:0007669"/>
    <property type="project" value="InterPro"/>
</dbReference>
<keyword evidence="4" id="KW-0274">FAD</keyword>
<dbReference type="PANTHER" id="PTHR43716:SF2">
    <property type="entry name" value="BLL6224 PROTEIN"/>
    <property type="match status" value="1"/>
</dbReference>
<reference evidence="6 7" key="1">
    <citation type="submission" date="2018-06" db="EMBL/GenBank/DDBJ databases">
        <title>Genomic Encyclopedia of Type Strains, Phase III (KMG-III): the genomes of soil and plant-associated and newly described type strains.</title>
        <authorList>
            <person name="Whitman W."/>
        </authorList>
    </citation>
    <scope>NUCLEOTIDE SEQUENCE [LARGE SCALE GENOMIC DNA]</scope>
    <source>
        <strain evidence="6 7">CECT 9025</strain>
    </source>
</reference>
<dbReference type="InterPro" id="IPR016169">
    <property type="entry name" value="FAD-bd_PCMH_sub2"/>
</dbReference>
<dbReference type="SUPFAM" id="SSF55103">
    <property type="entry name" value="FAD-linked oxidases, C-terminal domain"/>
    <property type="match status" value="1"/>
</dbReference>
<dbReference type="InterPro" id="IPR016167">
    <property type="entry name" value="FAD-bd_PCMH_sub1"/>
</dbReference>
<dbReference type="Gene3D" id="3.30.465.10">
    <property type="match status" value="1"/>
</dbReference>
<dbReference type="Gene3D" id="3.30.70.2740">
    <property type="match status" value="1"/>
</dbReference>
<dbReference type="InterPro" id="IPR051264">
    <property type="entry name" value="FAD-oxidored/transferase_4"/>
</dbReference>
<comment type="similarity">
    <text evidence="2">Belongs to the FAD-binding oxidoreductase/transferase type 4 family.</text>
</comment>
<protein>
    <submittedName>
        <fullName evidence="6">FAD/FMN-containing dehydrogenase</fullName>
    </submittedName>
</protein>
<dbReference type="PROSITE" id="PS51387">
    <property type="entry name" value="FAD_PCMH"/>
    <property type="match status" value="1"/>
</dbReference>
<organism evidence="6 7">
    <name type="scientific">Pseudoroseicyclus aestuarii</name>
    <dbReference type="NCBI Taxonomy" id="1795041"/>
    <lineage>
        <taxon>Bacteria</taxon>
        <taxon>Pseudomonadati</taxon>
        <taxon>Pseudomonadota</taxon>
        <taxon>Alphaproteobacteria</taxon>
        <taxon>Rhodobacterales</taxon>
        <taxon>Paracoccaceae</taxon>
        <taxon>Pseudoroseicyclus</taxon>
    </lineage>
</organism>
<dbReference type="GO" id="GO:0022904">
    <property type="term" value="P:respiratory electron transport chain"/>
    <property type="evidence" value="ECO:0007669"/>
    <property type="project" value="TreeGrafter"/>
</dbReference>
<comment type="caution">
    <text evidence="6">The sequence shown here is derived from an EMBL/GenBank/DDBJ whole genome shotgun (WGS) entry which is preliminary data.</text>
</comment>
<dbReference type="GO" id="GO:0071949">
    <property type="term" value="F:FAD binding"/>
    <property type="evidence" value="ECO:0007669"/>
    <property type="project" value="InterPro"/>
</dbReference>
<keyword evidence="7" id="KW-1185">Reference proteome</keyword>
<dbReference type="InterPro" id="IPR016164">
    <property type="entry name" value="FAD-linked_Oxase-like_C"/>
</dbReference>
<dbReference type="FunFam" id="1.10.45.10:FF:000001">
    <property type="entry name" value="D-lactate dehydrogenase mitochondrial"/>
    <property type="match status" value="1"/>
</dbReference>
<dbReference type="Gene3D" id="1.10.45.10">
    <property type="entry name" value="Vanillyl-alcohol Oxidase, Chain A, domain 4"/>
    <property type="match status" value="1"/>
</dbReference>
<dbReference type="SUPFAM" id="SSF56176">
    <property type="entry name" value="FAD-binding/transporter-associated domain-like"/>
    <property type="match status" value="1"/>
</dbReference>
<proteinExistence type="inferred from homology"/>
<evidence type="ECO:0000259" key="5">
    <source>
        <dbReference type="PROSITE" id="PS51387"/>
    </source>
</evidence>
<dbReference type="EMBL" id="QJTE01000002">
    <property type="protein sequence ID" value="PYE85100.1"/>
    <property type="molecule type" value="Genomic_DNA"/>
</dbReference>
<dbReference type="InterPro" id="IPR004113">
    <property type="entry name" value="FAD-bd_oxidored_4_C"/>
</dbReference>
<gene>
    <name evidence="6" type="ORF">DFP88_102906</name>
</gene>
<dbReference type="RefSeq" id="WP_110814119.1">
    <property type="nucleotide sequence ID" value="NZ_QJTE01000002.1"/>
</dbReference>
<dbReference type="Proteomes" id="UP000248311">
    <property type="component" value="Unassembled WGS sequence"/>
</dbReference>
<evidence type="ECO:0000256" key="2">
    <source>
        <dbReference type="ARBA" id="ARBA00008000"/>
    </source>
</evidence>
<feature type="domain" description="FAD-binding PCMH-type" evidence="5">
    <location>
        <begin position="36"/>
        <end position="214"/>
    </location>
</feature>
<keyword evidence="3" id="KW-0285">Flavoprotein</keyword>
<accession>A0A318STD2</accession>
<dbReference type="OrthoDB" id="9811557at2"/>
<evidence type="ECO:0000313" key="6">
    <source>
        <dbReference type="EMBL" id="PYE85100.1"/>
    </source>
</evidence>
<comment type="cofactor">
    <cofactor evidence="1">
        <name>FAD</name>
        <dbReference type="ChEBI" id="CHEBI:57692"/>
    </cofactor>
</comment>
<dbReference type="InterPro" id="IPR016171">
    <property type="entry name" value="Vanillyl_alc_oxidase_C-sub2"/>
</dbReference>
<dbReference type="Pfam" id="PF01565">
    <property type="entry name" value="FAD_binding_4"/>
    <property type="match status" value="1"/>
</dbReference>
<evidence type="ECO:0000256" key="3">
    <source>
        <dbReference type="ARBA" id="ARBA00022630"/>
    </source>
</evidence>
<evidence type="ECO:0000256" key="1">
    <source>
        <dbReference type="ARBA" id="ARBA00001974"/>
    </source>
</evidence>